<name>A0ABS8UX43_DATST</name>
<reference evidence="2 3" key="1">
    <citation type="journal article" date="2021" name="BMC Genomics">
        <title>Datura genome reveals duplications of psychoactive alkaloid biosynthetic genes and high mutation rate following tissue culture.</title>
        <authorList>
            <person name="Rajewski A."/>
            <person name="Carter-House D."/>
            <person name="Stajich J."/>
            <person name="Litt A."/>
        </authorList>
    </citation>
    <scope>NUCLEOTIDE SEQUENCE [LARGE SCALE GENOMIC DNA]</scope>
    <source>
        <strain evidence="2">AR-01</strain>
    </source>
</reference>
<feature type="non-terminal residue" evidence="2">
    <location>
        <position position="96"/>
    </location>
</feature>
<evidence type="ECO:0000313" key="2">
    <source>
        <dbReference type="EMBL" id="MCD9638559.1"/>
    </source>
</evidence>
<dbReference type="Proteomes" id="UP000823775">
    <property type="component" value="Unassembled WGS sequence"/>
</dbReference>
<dbReference type="EMBL" id="JACEIK010002728">
    <property type="protein sequence ID" value="MCD9638559.1"/>
    <property type="molecule type" value="Genomic_DNA"/>
</dbReference>
<keyword evidence="3" id="KW-1185">Reference proteome</keyword>
<sequence length="96" mass="11050">MRETPHFDTGKQKPRSINVRPVDEPTDCRATDLIPCYISNSRIKIGDSRLCRRWKSYCPTLLLLIERSAVVYGYHHMAHRCSIGVANPLKYNFASL</sequence>
<proteinExistence type="predicted"/>
<feature type="compositionally biased region" description="Basic and acidic residues" evidence="1">
    <location>
        <begin position="1"/>
        <end position="11"/>
    </location>
</feature>
<accession>A0ABS8UX43</accession>
<comment type="caution">
    <text evidence="2">The sequence shown here is derived from an EMBL/GenBank/DDBJ whole genome shotgun (WGS) entry which is preliminary data.</text>
</comment>
<gene>
    <name evidence="2" type="ORF">HAX54_022585</name>
</gene>
<protein>
    <submittedName>
        <fullName evidence="2">Uncharacterized protein</fullName>
    </submittedName>
</protein>
<evidence type="ECO:0000313" key="3">
    <source>
        <dbReference type="Proteomes" id="UP000823775"/>
    </source>
</evidence>
<organism evidence="2 3">
    <name type="scientific">Datura stramonium</name>
    <name type="common">Jimsonweed</name>
    <name type="synonym">Common thornapple</name>
    <dbReference type="NCBI Taxonomy" id="4076"/>
    <lineage>
        <taxon>Eukaryota</taxon>
        <taxon>Viridiplantae</taxon>
        <taxon>Streptophyta</taxon>
        <taxon>Embryophyta</taxon>
        <taxon>Tracheophyta</taxon>
        <taxon>Spermatophyta</taxon>
        <taxon>Magnoliopsida</taxon>
        <taxon>eudicotyledons</taxon>
        <taxon>Gunneridae</taxon>
        <taxon>Pentapetalae</taxon>
        <taxon>asterids</taxon>
        <taxon>lamiids</taxon>
        <taxon>Solanales</taxon>
        <taxon>Solanaceae</taxon>
        <taxon>Solanoideae</taxon>
        <taxon>Datureae</taxon>
        <taxon>Datura</taxon>
    </lineage>
</organism>
<feature type="region of interest" description="Disordered" evidence="1">
    <location>
        <begin position="1"/>
        <end position="21"/>
    </location>
</feature>
<evidence type="ECO:0000256" key="1">
    <source>
        <dbReference type="SAM" id="MobiDB-lite"/>
    </source>
</evidence>